<evidence type="ECO:0000313" key="3">
    <source>
        <dbReference type="Proteomes" id="UP001079430"/>
    </source>
</evidence>
<dbReference type="EMBL" id="JAPVOI010000004">
    <property type="protein sequence ID" value="MCZ4091673.1"/>
    <property type="molecule type" value="Genomic_DNA"/>
</dbReference>
<proteinExistence type="predicted"/>
<dbReference type="InterPro" id="IPR001387">
    <property type="entry name" value="Cro/C1-type_HTH"/>
</dbReference>
<gene>
    <name evidence="2" type="ORF">O3W52_16825</name>
</gene>
<dbReference type="Gene3D" id="1.10.260.40">
    <property type="entry name" value="lambda repressor-like DNA-binding domains"/>
    <property type="match status" value="1"/>
</dbReference>
<dbReference type="SMART" id="SM00530">
    <property type="entry name" value="HTH_XRE"/>
    <property type="match status" value="1"/>
</dbReference>
<organism evidence="2 3">
    <name type="scientific">Sinorhizobium psoraleae</name>
    <dbReference type="NCBI Taxonomy" id="520838"/>
    <lineage>
        <taxon>Bacteria</taxon>
        <taxon>Pseudomonadati</taxon>
        <taxon>Pseudomonadota</taxon>
        <taxon>Alphaproteobacteria</taxon>
        <taxon>Hyphomicrobiales</taxon>
        <taxon>Rhizobiaceae</taxon>
        <taxon>Sinorhizobium/Ensifer group</taxon>
        <taxon>Sinorhizobium</taxon>
    </lineage>
</organism>
<name>A0ABT4KI72_9HYPH</name>
<comment type="caution">
    <text evidence="2">The sequence shown here is derived from an EMBL/GenBank/DDBJ whole genome shotgun (WGS) entry which is preliminary data.</text>
</comment>
<feature type="domain" description="HTH cro/C1-type" evidence="1">
    <location>
        <begin position="9"/>
        <end position="64"/>
    </location>
</feature>
<dbReference type="PROSITE" id="PS50943">
    <property type="entry name" value="HTH_CROC1"/>
    <property type="match status" value="1"/>
</dbReference>
<dbReference type="Pfam" id="PF01381">
    <property type="entry name" value="HTH_3"/>
    <property type="match status" value="1"/>
</dbReference>
<dbReference type="InterPro" id="IPR010982">
    <property type="entry name" value="Lambda_DNA-bd_dom_sf"/>
</dbReference>
<evidence type="ECO:0000259" key="1">
    <source>
        <dbReference type="PROSITE" id="PS50943"/>
    </source>
</evidence>
<dbReference type="SUPFAM" id="SSF47413">
    <property type="entry name" value="lambda repressor-like DNA-binding domains"/>
    <property type="match status" value="1"/>
</dbReference>
<protein>
    <submittedName>
        <fullName evidence="2">Helix-turn-helix transcriptional regulator</fullName>
    </submittedName>
</protein>
<dbReference type="CDD" id="cd00093">
    <property type="entry name" value="HTH_XRE"/>
    <property type="match status" value="1"/>
</dbReference>
<accession>A0ABT4KI72</accession>
<sequence length="106" mass="11707">MSEILKERIKSRMAALGKNPSSVALEAELGRSAVRDILSGKAKNPGYATVAAIARVLDCSVQYLTGRWRRFTPRRQTISSLQSMLAHPISVAFWKPVCFGRSSVRT</sequence>
<dbReference type="Proteomes" id="UP001079430">
    <property type="component" value="Unassembled WGS sequence"/>
</dbReference>
<evidence type="ECO:0000313" key="2">
    <source>
        <dbReference type="EMBL" id="MCZ4091673.1"/>
    </source>
</evidence>
<dbReference type="RefSeq" id="WP_269281801.1">
    <property type="nucleotide sequence ID" value="NZ_JAPVOI010000004.1"/>
</dbReference>
<reference evidence="2" key="1">
    <citation type="submission" date="2022-10" db="EMBL/GenBank/DDBJ databases">
        <title>Whole genome sequencing of three plant growth promoting bacteria isolated from Vachellia tortilis subsp. raddiana in Morocco.</title>
        <authorList>
            <person name="Hnini M."/>
            <person name="Zouagui R."/>
            <person name="Zouagui H."/>
            <person name="Chemao Elfihri M.-W."/>
            <person name="Ibrahimi A."/>
            <person name="Sbabou L."/>
            <person name="Aurag J."/>
        </authorList>
    </citation>
    <scope>NUCLEOTIDE SEQUENCE</scope>
    <source>
        <strain evidence="2">LMR678</strain>
    </source>
</reference>
<keyword evidence="3" id="KW-1185">Reference proteome</keyword>